<keyword evidence="1" id="KW-0812">Transmembrane</keyword>
<comment type="caution">
    <text evidence="2">The sequence shown here is derived from an EMBL/GenBank/DDBJ whole genome shotgun (WGS) entry which is preliminary data.</text>
</comment>
<dbReference type="EMBL" id="JAPJDE010000001">
    <property type="protein sequence ID" value="MCX2847912.1"/>
    <property type="molecule type" value="Genomic_DNA"/>
</dbReference>
<feature type="transmembrane region" description="Helical" evidence="1">
    <location>
        <begin position="16"/>
        <end position="37"/>
    </location>
</feature>
<feature type="transmembrane region" description="Helical" evidence="1">
    <location>
        <begin position="43"/>
        <end position="63"/>
    </location>
</feature>
<keyword evidence="1" id="KW-0472">Membrane</keyword>
<evidence type="ECO:0008006" key="4">
    <source>
        <dbReference type="Google" id="ProtNLM"/>
    </source>
</evidence>
<protein>
    <recommendedName>
        <fullName evidence="4">Bacterial Pleckstrin homology domain-containing protein</fullName>
    </recommendedName>
</protein>
<dbReference type="RefSeq" id="WP_017886518.1">
    <property type="nucleotide sequence ID" value="NZ_CP104934.1"/>
</dbReference>
<organism evidence="2 3">
    <name type="scientific">Curtobacterium poinsettiae</name>
    <dbReference type="NCBI Taxonomy" id="159612"/>
    <lineage>
        <taxon>Bacteria</taxon>
        <taxon>Bacillati</taxon>
        <taxon>Actinomycetota</taxon>
        <taxon>Actinomycetes</taxon>
        <taxon>Micrococcales</taxon>
        <taxon>Microbacteriaceae</taxon>
        <taxon>Curtobacterium</taxon>
    </lineage>
</organism>
<dbReference type="Proteomes" id="UP001207276">
    <property type="component" value="Unassembled WGS sequence"/>
</dbReference>
<gene>
    <name evidence="2" type="ORF">ORG12_04420</name>
</gene>
<keyword evidence="3" id="KW-1185">Reference proteome</keyword>
<evidence type="ECO:0000313" key="2">
    <source>
        <dbReference type="EMBL" id="MCX2847912.1"/>
    </source>
</evidence>
<sequence>MSAPDGSFRSPADRGAALGALFILVPIAVIGVAGAAAKGFDGPSLVVLVLVFGGLVWAMSVAARAAAFIEYSPEQVTVGLAPFWRTRLPRREIADVAIVHIDTYGDYGGWGIKGSARSSKGRLYSVGGETALRVLMRDQRTFVVAFKDPATAERAREALHGRC</sequence>
<evidence type="ECO:0000313" key="3">
    <source>
        <dbReference type="Proteomes" id="UP001207276"/>
    </source>
</evidence>
<evidence type="ECO:0000256" key="1">
    <source>
        <dbReference type="SAM" id="Phobius"/>
    </source>
</evidence>
<proteinExistence type="predicted"/>
<accession>A0ABT3S0C9</accession>
<name>A0ABT3S0C9_9MICO</name>
<keyword evidence="1" id="KW-1133">Transmembrane helix</keyword>
<reference evidence="2 3" key="1">
    <citation type="submission" date="2022-11" db="EMBL/GenBank/DDBJ databases">
        <title>Taxonomy of Curtobacterium flaccumfaciens.</title>
        <authorList>
            <person name="Osdaghi E."/>
            <person name="Taghavi S.M."/>
            <person name="Hamidizade M."/>
            <person name="Abachi H."/>
            <person name="Fazliarab A."/>
            <person name="Baeyen S."/>
            <person name="Portier P."/>
            <person name="Van Vaerenbergh J."/>
            <person name="Jacques M.-A."/>
        </authorList>
    </citation>
    <scope>NUCLEOTIDE SEQUENCE [LARGE SCALE GENOMIC DNA]</scope>
    <source>
        <strain evidence="2 3">LMG 3715</strain>
    </source>
</reference>